<sequence length="123" mass="13218">MTSAELFTPASIATALIALNFLAFAAFGIDKARAERGAWRISQGTLLRLAFFGGTPGAYAGRALFRHKTRKQPFCANLRSIAVLQVFAGVMVLGCYSYGDVLTARVLESGALDRITQDVAMLD</sequence>
<evidence type="ECO:0000313" key="2">
    <source>
        <dbReference type="EMBL" id="ANK12548.1"/>
    </source>
</evidence>
<feature type="transmembrane region" description="Helical" evidence="1">
    <location>
        <begin position="76"/>
        <end position="99"/>
    </location>
</feature>
<dbReference type="Pfam" id="PF06961">
    <property type="entry name" value="DUF1294"/>
    <property type="match status" value="1"/>
</dbReference>
<protein>
    <recommendedName>
        <fullName evidence="4">Cold-shock protein</fullName>
    </recommendedName>
</protein>
<keyword evidence="3" id="KW-1185">Reference proteome</keyword>
<keyword evidence="1" id="KW-1133">Transmembrane helix</keyword>
<evidence type="ECO:0000256" key="1">
    <source>
        <dbReference type="SAM" id="Phobius"/>
    </source>
</evidence>
<dbReference type="InterPro" id="IPR010718">
    <property type="entry name" value="DUF1294"/>
</dbReference>
<feature type="transmembrane region" description="Helical" evidence="1">
    <location>
        <begin position="6"/>
        <end position="29"/>
    </location>
</feature>
<reference evidence="2 3" key="1">
    <citation type="submission" date="2016-05" db="EMBL/GenBank/DDBJ databases">
        <title>Compelete Genome Sequence of Bacteriochlorophyll-Synthesizing Bacterium Porphyrobacter neustonensis DSM 9434.</title>
        <authorList>
            <person name="Shi X.-L."/>
            <person name="Wu Y.-H."/>
            <person name="Cheng H."/>
            <person name="Xu L."/>
            <person name="Zhang X.-Q."/>
            <person name="Wang C.-S."/>
            <person name="Xu X.-W."/>
        </authorList>
    </citation>
    <scope>NUCLEOTIDE SEQUENCE [LARGE SCALE GENOMIC DNA]</scope>
    <source>
        <strain evidence="2 3">DSM 9434</strain>
    </source>
</reference>
<name>A0A192D234_9SPHN</name>
<dbReference type="RefSeq" id="WP_068350458.1">
    <property type="nucleotide sequence ID" value="NZ_CP016033.1"/>
</dbReference>
<accession>A0A192D234</accession>
<dbReference type="Proteomes" id="UP000078263">
    <property type="component" value="Chromosome"/>
</dbReference>
<dbReference type="OrthoDB" id="72963at2"/>
<dbReference type="AlphaFoldDB" id="A0A192D234"/>
<evidence type="ECO:0000313" key="3">
    <source>
        <dbReference type="Proteomes" id="UP000078263"/>
    </source>
</evidence>
<evidence type="ECO:0008006" key="4">
    <source>
        <dbReference type="Google" id="ProtNLM"/>
    </source>
</evidence>
<dbReference type="STRING" id="1112.A9D12_05830"/>
<gene>
    <name evidence="2" type="ORF">A9D12_05830</name>
</gene>
<dbReference type="KEGG" id="pns:A9D12_05830"/>
<dbReference type="EMBL" id="CP016033">
    <property type="protein sequence ID" value="ANK12548.1"/>
    <property type="molecule type" value="Genomic_DNA"/>
</dbReference>
<keyword evidence="1" id="KW-0472">Membrane</keyword>
<proteinExistence type="predicted"/>
<organism evidence="2 3">
    <name type="scientific">Erythrobacter neustonensis</name>
    <dbReference type="NCBI Taxonomy" id="1112"/>
    <lineage>
        <taxon>Bacteria</taxon>
        <taxon>Pseudomonadati</taxon>
        <taxon>Pseudomonadota</taxon>
        <taxon>Alphaproteobacteria</taxon>
        <taxon>Sphingomonadales</taxon>
        <taxon>Erythrobacteraceae</taxon>
        <taxon>Erythrobacter/Porphyrobacter group</taxon>
        <taxon>Erythrobacter</taxon>
    </lineage>
</organism>
<keyword evidence="1" id="KW-0812">Transmembrane</keyword>